<feature type="domain" description="Importin N-terminal" evidence="7">
    <location>
        <begin position="73"/>
        <end position="111"/>
    </location>
</feature>
<dbReference type="InterPro" id="IPR014877">
    <property type="entry name" value="XPO1_C_dom"/>
</dbReference>
<dbReference type="Pfam" id="PF18787">
    <property type="entry name" value="CRM1_repeat_3"/>
    <property type="match status" value="1"/>
</dbReference>
<dbReference type="InterPro" id="IPR045065">
    <property type="entry name" value="XPO1/5"/>
</dbReference>
<dbReference type="SUPFAM" id="SSF48371">
    <property type="entry name" value="ARM repeat"/>
    <property type="match status" value="2"/>
</dbReference>
<dbReference type="GO" id="GO:0000055">
    <property type="term" value="P:ribosomal large subunit export from nucleus"/>
    <property type="evidence" value="ECO:0007669"/>
    <property type="project" value="TreeGrafter"/>
</dbReference>
<dbReference type="GO" id="GO:0031267">
    <property type="term" value="F:small GTPase binding"/>
    <property type="evidence" value="ECO:0007669"/>
    <property type="project" value="InterPro"/>
</dbReference>
<dbReference type="AlphaFoldDB" id="A0A6V2YVF8"/>
<dbReference type="GO" id="GO:0006611">
    <property type="term" value="P:protein export from nucleus"/>
    <property type="evidence" value="ECO:0007669"/>
    <property type="project" value="InterPro"/>
</dbReference>
<dbReference type="SMART" id="SM01102">
    <property type="entry name" value="CRM1_C"/>
    <property type="match status" value="1"/>
</dbReference>
<dbReference type="GO" id="GO:0005634">
    <property type="term" value="C:nucleus"/>
    <property type="evidence" value="ECO:0007669"/>
    <property type="project" value="UniProtKB-SubCell"/>
</dbReference>
<dbReference type="EMBL" id="HBIR01059269">
    <property type="protein sequence ID" value="CAE0597295.1"/>
    <property type="molecule type" value="Transcribed_RNA"/>
</dbReference>
<dbReference type="PROSITE" id="PS50166">
    <property type="entry name" value="IMPORTIN_B_NT"/>
    <property type="match status" value="1"/>
</dbReference>
<comment type="subcellular location">
    <subcellularLocation>
        <location evidence="1">Nucleus</location>
    </subcellularLocation>
</comment>
<dbReference type="InterPro" id="IPR041123">
    <property type="entry name" value="CRM1_repeat"/>
</dbReference>
<dbReference type="InterPro" id="IPR040485">
    <property type="entry name" value="XPO1_repeat_3"/>
</dbReference>
<evidence type="ECO:0000313" key="8">
    <source>
        <dbReference type="EMBL" id="CAE0597295.1"/>
    </source>
</evidence>
<dbReference type="PANTHER" id="PTHR11223">
    <property type="entry name" value="EXPORTIN 1/5"/>
    <property type="match status" value="1"/>
</dbReference>
<dbReference type="InterPro" id="IPR013598">
    <property type="entry name" value="Exportin-1/Importin-b-like"/>
</dbReference>
<keyword evidence="4" id="KW-0653">Protein transport</keyword>
<dbReference type="Pfam" id="PF08389">
    <property type="entry name" value="Xpo1"/>
    <property type="match status" value="1"/>
</dbReference>
<keyword evidence="5" id="KW-0539">Nucleus</keyword>
<dbReference type="FunFam" id="1.25.10.10:FF:000022">
    <property type="entry name" value="protein EXPORTIN 1A"/>
    <property type="match status" value="1"/>
</dbReference>
<sequence>MEEQLLNFAVPLDLNVLEQVVQMVYTGTPQQMQSAQRTLSQLQERIAGEDAAGALNWFRVDQILDASAPCTANTRFYALQILDGAIKYRWKTLPPPQQNGIKNFIVNLVIQKSSDEATFRAERVFMTKLNVILVQIVKQEWPHNWPSFIQDIVNASKTNETLCENNMVVLKLLSEEVFDFSRDEMTSVKAKKLKESFNADFSLIFQLCEYIMANSAKPSLLVCTFQTLLKFLNWIPLGYIFETQLVKTLVYKFLPNAAFRNDVLACLTEVGSLDIGTIYESLTGEIGAAYDSHFEALFTQVATAILRGDGQGPPMVNADLDMAQVWASGTDHDQTFIQNLALFFSCFFRQHLQIAERTAQADPTLLQAALSLIVSISHVDDQETFKICLEYWNGLTSDLYHTECQFQPPPQSPLVLAPAALSPAASPRLQLYAPILTKLRQLMVSRMAKPEEVLIVEDENGEIVRETMKDSDAITLYKTMRETLVYLTHLNYDDTENIMLDKLQYQVDGSQWSWHNLNTLCWAIGSISGAMSEEDEKRFLVTVIKDLLGLCEMKRGKDNKAVVASNIMYVVGQYPRFLRAHWKFLKTVVNKLFEFMHELHPGVQDMACDTFLKISQKCRRKFVILQVGEAMPFIDELTLNLRSVISDLEPGQVHVFYEAVGYMVAAQSDAPTRDALLMKLMEWPNQMWVDILAQAKQTNGENLKSPDVMKRLQTIVRTNERVAVALGHPYTVQLGHIYVDLLNVYKAYSELINSTIAAAAANTHVMHTSGVRAMRAVKKETLRLLDTFIEKSEDADLVLTKFVPPMLDPVLGDYVRSIPAARDPEVLSLFCCLINKLQSAMTAEVPRVFEAVFKSTLDMITKNFEDFPEHRSNLFNLLRAINHHCFPALLQGADNFTLIIESIKWAFKHTERTVAETGLHTLLELLQNVQASTVMNAFYVQYYLGLLQDVFAVLTDTLHKPGFKLQAMILAHLFVAVESGAITSPLWPQDGSVAATSNGQYVRELLLQMFTTSFPNLTAAQLQSTIAGMFERCKDQSAFKQHLRDFLVQVKEFGDSTDLFAEERQQELETKAKEVRTRQEQIPGLLNPHQRNDDMTMD</sequence>
<dbReference type="InterPro" id="IPR011989">
    <property type="entry name" value="ARM-like"/>
</dbReference>
<dbReference type="Pfam" id="PF03810">
    <property type="entry name" value="IBN_N"/>
    <property type="match status" value="1"/>
</dbReference>
<evidence type="ECO:0000256" key="2">
    <source>
        <dbReference type="ARBA" id="ARBA00009466"/>
    </source>
</evidence>
<feature type="compositionally biased region" description="Basic and acidic residues" evidence="6">
    <location>
        <begin position="1070"/>
        <end position="1079"/>
    </location>
</feature>
<evidence type="ECO:0000256" key="4">
    <source>
        <dbReference type="ARBA" id="ARBA00022927"/>
    </source>
</evidence>
<dbReference type="Pfam" id="PF08767">
    <property type="entry name" value="CRM1_C"/>
    <property type="match status" value="1"/>
</dbReference>
<organism evidence="8">
    <name type="scientific">Emiliania huxleyi</name>
    <name type="common">Coccolithophore</name>
    <name type="synonym">Pontosphaera huxleyi</name>
    <dbReference type="NCBI Taxonomy" id="2903"/>
    <lineage>
        <taxon>Eukaryota</taxon>
        <taxon>Haptista</taxon>
        <taxon>Haptophyta</taxon>
        <taxon>Prymnesiophyceae</taxon>
        <taxon>Isochrysidales</taxon>
        <taxon>Noelaerhabdaceae</taxon>
        <taxon>Emiliania</taxon>
    </lineage>
</organism>
<dbReference type="GO" id="GO:0000056">
    <property type="term" value="P:ribosomal small subunit export from nucleus"/>
    <property type="evidence" value="ECO:0007669"/>
    <property type="project" value="TreeGrafter"/>
</dbReference>
<accession>A0A6V2YVF8</accession>
<dbReference type="InterPro" id="IPR041235">
    <property type="entry name" value="Exp1_repeat_2"/>
</dbReference>
<reference evidence="8" key="1">
    <citation type="submission" date="2021-01" db="EMBL/GenBank/DDBJ databases">
        <authorList>
            <person name="Corre E."/>
            <person name="Pelletier E."/>
            <person name="Niang G."/>
            <person name="Scheremetjew M."/>
            <person name="Finn R."/>
            <person name="Kale V."/>
            <person name="Holt S."/>
            <person name="Cochrane G."/>
            <person name="Meng A."/>
            <person name="Brown T."/>
            <person name="Cohen L."/>
        </authorList>
    </citation>
    <scope>NUCLEOTIDE SEQUENCE</scope>
    <source>
        <strain evidence="8">379</strain>
    </source>
</reference>
<evidence type="ECO:0000256" key="1">
    <source>
        <dbReference type="ARBA" id="ARBA00004123"/>
    </source>
</evidence>
<dbReference type="Pfam" id="PF18784">
    <property type="entry name" value="CRM1_repeat_2"/>
    <property type="match status" value="1"/>
</dbReference>
<name>A0A6V2YVF8_EMIHU</name>
<dbReference type="GO" id="GO:0005049">
    <property type="term" value="F:nuclear export signal receptor activity"/>
    <property type="evidence" value="ECO:0007669"/>
    <property type="project" value="InterPro"/>
</dbReference>
<dbReference type="InterPro" id="IPR001494">
    <property type="entry name" value="Importin-beta_N"/>
</dbReference>
<proteinExistence type="inferred from homology"/>
<evidence type="ECO:0000256" key="3">
    <source>
        <dbReference type="ARBA" id="ARBA00022448"/>
    </source>
</evidence>
<keyword evidence="3" id="KW-0813">Transport</keyword>
<evidence type="ECO:0000256" key="6">
    <source>
        <dbReference type="SAM" id="MobiDB-lite"/>
    </source>
</evidence>
<evidence type="ECO:0000256" key="5">
    <source>
        <dbReference type="ARBA" id="ARBA00023242"/>
    </source>
</evidence>
<dbReference type="Gene3D" id="1.25.10.10">
    <property type="entry name" value="Leucine-rich Repeat Variant"/>
    <property type="match status" value="1"/>
</dbReference>
<evidence type="ECO:0000259" key="7">
    <source>
        <dbReference type="PROSITE" id="PS50166"/>
    </source>
</evidence>
<protein>
    <recommendedName>
        <fullName evidence="7">Importin N-terminal domain-containing protein</fullName>
    </recommendedName>
</protein>
<gene>
    <name evidence="8" type="ORF">EHUX00137_LOCUS46077</name>
</gene>
<dbReference type="GO" id="GO:0005737">
    <property type="term" value="C:cytoplasm"/>
    <property type="evidence" value="ECO:0007669"/>
    <property type="project" value="TreeGrafter"/>
</dbReference>
<dbReference type="InterPro" id="IPR016024">
    <property type="entry name" value="ARM-type_fold"/>
</dbReference>
<comment type="similarity">
    <text evidence="2">Belongs to the exportin family.</text>
</comment>
<feature type="region of interest" description="Disordered" evidence="6">
    <location>
        <begin position="1070"/>
        <end position="1098"/>
    </location>
</feature>
<dbReference type="Pfam" id="PF18777">
    <property type="entry name" value="CRM1_repeat"/>
    <property type="match status" value="1"/>
</dbReference>
<dbReference type="PANTHER" id="PTHR11223:SF2">
    <property type="entry name" value="EXPORTIN-1"/>
    <property type="match status" value="1"/>
</dbReference>